<organism evidence="1 2">
    <name type="scientific">Prorocentrum cordatum</name>
    <dbReference type="NCBI Taxonomy" id="2364126"/>
    <lineage>
        <taxon>Eukaryota</taxon>
        <taxon>Sar</taxon>
        <taxon>Alveolata</taxon>
        <taxon>Dinophyceae</taxon>
        <taxon>Prorocentrales</taxon>
        <taxon>Prorocentraceae</taxon>
        <taxon>Prorocentrum</taxon>
    </lineage>
</organism>
<evidence type="ECO:0000313" key="1">
    <source>
        <dbReference type="EMBL" id="CAK0822653.1"/>
    </source>
</evidence>
<protein>
    <recommendedName>
        <fullName evidence="3">Phosphopantothenate--cysteine ligase</fullName>
    </recommendedName>
</protein>
<comment type="caution">
    <text evidence="1">The sequence shown here is derived from an EMBL/GenBank/DDBJ whole genome shotgun (WGS) entry which is preliminary data.</text>
</comment>
<gene>
    <name evidence="1" type="ORF">PCOR1329_LOCUS23616</name>
</gene>
<evidence type="ECO:0008006" key="3">
    <source>
        <dbReference type="Google" id="ProtNLM"/>
    </source>
</evidence>
<name>A0ABN9RU87_9DINO</name>
<reference evidence="1" key="1">
    <citation type="submission" date="2023-10" db="EMBL/GenBank/DDBJ databases">
        <authorList>
            <person name="Chen Y."/>
            <person name="Shah S."/>
            <person name="Dougan E. K."/>
            <person name="Thang M."/>
            <person name="Chan C."/>
        </authorList>
    </citation>
    <scope>NUCLEOTIDE SEQUENCE [LARGE SCALE GENOMIC DNA]</scope>
</reference>
<evidence type="ECO:0000313" key="2">
    <source>
        <dbReference type="Proteomes" id="UP001189429"/>
    </source>
</evidence>
<sequence>MDEEAESFFGRTCRLRPRDLAASRERLDAFVAEQVRDGRRCALVTSGGTSVPLEINTVRFVDNFSTGTRGAVCTEELLGSGYAVVLLYRLGSAVPFLSGLYAELRQDPVELLKGLGAGAQLVAPPHHRVLLQAARRSAAAACLRPGRGPAGPFGAVLSG</sequence>
<keyword evidence="2" id="KW-1185">Reference proteome</keyword>
<dbReference type="Gene3D" id="3.40.50.10300">
    <property type="entry name" value="CoaB-like"/>
    <property type="match status" value="1"/>
</dbReference>
<accession>A0ABN9RU87</accession>
<proteinExistence type="predicted"/>
<dbReference type="EMBL" id="CAUYUJ010008025">
    <property type="protein sequence ID" value="CAK0822653.1"/>
    <property type="molecule type" value="Genomic_DNA"/>
</dbReference>
<dbReference type="InterPro" id="IPR035929">
    <property type="entry name" value="CoaB-like_sf"/>
</dbReference>
<dbReference type="Proteomes" id="UP001189429">
    <property type="component" value="Unassembled WGS sequence"/>
</dbReference>
<dbReference type="SUPFAM" id="SSF102645">
    <property type="entry name" value="CoaB-like"/>
    <property type="match status" value="1"/>
</dbReference>